<feature type="region of interest" description="Disordered" evidence="17">
    <location>
        <begin position="1"/>
        <end position="43"/>
    </location>
</feature>
<dbReference type="InterPro" id="IPR049482">
    <property type="entry name" value="ANM3-like_C2H2_Zf"/>
</dbReference>
<comment type="catalytic activity">
    <reaction evidence="14">
        <text>L-arginyl-[protein] + S-adenosyl-L-methionine = N(omega)-methyl-L-arginyl-[protein] + S-adenosyl-L-homocysteine + H(+)</text>
        <dbReference type="Rhea" id="RHEA:48100"/>
        <dbReference type="Rhea" id="RHEA-COMP:10532"/>
        <dbReference type="Rhea" id="RHEA-COMP:11990"/>
        <dbReference type="ChEBI" id="CHEBI:15378"/>
        <dbReference type="ChEBI" id="CHEBI:29965"/>
        <dbReference type="ChEBI" id="CHEBI:57856"/>
        <dbReference type="ChEBI" id="CHEBI:59789"/>
        <dbReference type="ChEBI" id="CHEBI:65280"/>
    </reaction>
    <physiologicalReaction direction="left-to-right" evidence="14">
        <dbReference type="Rhea" id="RHEA:48101"/>
    </physiologicalReaction>
</comment>
<dbReference type="GO" id="GO:0005634">
    <property type="term" value="C:nucleus"/>
    <property type="evidence" value="ECO:0007669"/>
    <property type="project" value="UniProtKB-SubCell"/>
</dbReference>
<feature type="compositionally biased region" description="Basic and acidic residues" evidence="17">
    <location>
        <begin position="763"/>
        <end position="774"/>
    </location>
</feature>
<feature type="region of interest" description="Disordered" evidence="17">
    <location>
        <begin position="181"/>
        <end position="202"/>
    </location>
</feature>
<feature type="compositionally biased region" description="Basic residues" evidence="17">
    <location>
        <begin position="855"/>
        <end position="878"/>
    </location>
</feature>
<dbReference type="InterPro" id="IPR025799">
    <property type="entry name" value="Arg_MeTrfase"/>
</dbReference>
<evidence type="ECO:0000256" key="14">
    <source>
        <dbReference type="ARBA" id="ARBA00049303"/>
    </source>
</evidence>
<evidence type="ECO:0000256" key="3">
    <source>
        <dbReference type="ARBA" id="ARBA00011925"/>
    </source>
</evidence>
<dbReference type="FunFam" id="3.40.50.150:FF:000034">
    <property type="entry name" value="Protein arginine N-methyltransferase 3"/>
    <property type="match status" value="1"/>
</dbReference>
<evidence type="ECO:0000256" key="7">
    <source>
        <dbReference type="ARBA" id="ARBA00022679"/>
    </source>
</evidence>
<feature type="compositionally biased region" description="Acidic residues" evidence="17">
    <location>
        <begin position="24"/>
        <end position="43"/>
    </location>
</feature>
<feature type="region of interest" description="Disordered" evidence="17">
    <location>
        <begin position="740"/>
        <end position="905"/>
    </location>
</feature>
<proteinExistence type="predicted"/>
<keyword evidence="12" id="KW-0539">Nucleus</keyword>
<keyword evidence="10" id="KW-0863">Zinc-finger</keyword>
<keyword evidence="6 15" id="KW-0489">Methyltransferase</keyword>
<dbReference type="InterPro" id="IPR055135">
    <property type="entry name" value="PRMT_dom"/>
</dbReference>
<feature type="region of interest" description="Disordered" evidence="17">
    <location>
        <begin position="696"/>
        <end position="715"/>
    </location>
</feature>
<dbReference type="GO" id="GO:0005840">
    <property type="term" value="C:ribosome"/>
    <property type="evidence" value="ECO:0007669"/>
    <property type="project" value="UniProtKB-KW"/>
</dbReference>
<evidence type="ECO:0000256" key="12">
    <source>
        <dbReference type="ARBA" id="ARBA00023242"/>
    </source>
</evidence>
<dbReference type="GO" id="GO:0042054">
    <property type="term" value="F:histone methyltransferase activity"/>
    <property type="evidence" value="ECO:0007669"/>
    <property type="project" value="TreeGrafter"/>
</dbReference>
<evidence type="ECO:0000256" key="13">
    <source>
        <dbReference type="ARBA" id="ARBA00047384"/>
    </source>
</evidence>
<dbReference type="RefSeq" id="XP_056793596.1">
    <property type="nucleotide sequence ID" value="XM_056931565.1"/>
</dbReference>
<evidence type="ECO:0000256" key="9">
    <source>
        <dbReference type="ARBA" id="ARBA00022723"/>
    </source>
</evidence>
<evidence type="ECO:0000256" key="17">
    <source>
        <dbReference type="SAM" id="MobiDB-lite"/>
    </source>
</evidence>
<dbReference type="Gene3D" id="3.40.50.150">
    <property type="entry name" value="Vaccinia Virus protein VP39"/>
    <property type="match status" value="1"/>
</dbReference>
<dbReference type="PROSITE" id="PS51678">
    <property type="entry name" value="SAM_MT_PRMT"/>
    <property type="match status" value="1"/>
</dbReference>
<dbReference type="AlphaFoldDB" id="A0A9W9XHR8"/>
<dbReference type="CDD" id="cd02440">
    <property type="entry name" value="AdoMet_MTases"/>
    <property type="match status" value="1"/>
</dbReference>
<comment type="caution">
    <text evidence="19">The sequence shown here is derived from an EMBL/GenBank/DDBJ whole genome shotgun (WGS) entry which is preliminary data.</text>
</comment>
<keyword evidence="16" id="KW-0175">Coiled coil</keyword>
<dbReference type="Pfam" id="PF22528">
    <property type="entry name" value="PRMT_C"/>
    <property type="match status" value="1"/>
</dbReference>
<dbReference type="PANTHER" id="PTHR11006">
    <property type="entry name" value="PROTEIN ARGININE N-METHYLTRANSFERASE"/>
    <property type="match status" value="1"/>
</dbReference>
<evidence type="ECO:0000256" key="2">
    <source>
        <dbReference type="ARBA" id="ARBA00004514"/>
    </source>
</evidence>
<feature type="compositionally biased region" description="Pro residues" evidence="17">
    <location>
        <begin position="601"/>
        <end position="612"/>
    </location>
</feature>
<evidence type="ECO:0000313" key="19">
    <source>
        <dbReference type="EMBL" id="KAJ5493216.1"/>
    </source>
</evidence>
<keyword evidence="19" id="KW-0687">Ribonucleoprotein</keyword>
<feature type="region of interest" description="Disordered" evidence="17">
    <location>
        <begin position="568"/>
        <end position="649"/>
    </location>
</feature>
<evidence type="ECO:0000313" key="20">
    <source>
        <dbReference type="Proteomes" id="UP001148312"/>
    </source>
</evidence>
<reference evidence="19" key="1">
    <citation type="submission" date="2022-12" db="EMBL/GenBank/DDBJ databases">
        <authorList>
            <person name="Petersen C."/>
        </authorList>
    </citation>
    <scope>NUCLEOTIDE SEQUENCE</scope>
    <source>
        <strain evidence="19">IBT 30728</strain>
    </source>
</reference>
<keyword evidence="7 15" id="KW-0808">Transferase</keyword>
<evidence type="ECO:0000256" key="6">
    <source>
        <dbReference type="ARBA" id="ARBA00022603"/>
    </source>
</evidence>
<dbReference type="Pfam" id="PF21137">
    <property type="entry name" value="ANM3_C2H2_Zf"/>
    <property type="match status" value="1"/>
</dbReference>
<feature type="compositionally biased region" description="Basic and acidic residues" evidence="17">
    <location>
        <begin position="699"/>
        <end position="715"/>
    </location>
</feature>
<dbReference type="GO" id="GO:0032259">
    <property type="term" value="P:methylation"/>
    <property type="evidence" value="ECO:0007669"/>
    <property type="project" value="UniProtKB-KW"/>
</dbReference>
<keyword evidence="8 15" id="KW-0949">S-adenosyl-L-methionine</keyword>
<evidence type="ECO:0000256" key="1">
    <source>
        <dbReference type="ARBA" id="ARBA00004123"/>
    </source>
</evidence>
<feature type="coiled-coil region" evidence="16">
    <location>
        <begin position="146"/>
        <end position="173"/>
    </location>
</feature>
<dbReference type="Proteomes" id="UP001148312">
    <property type="component" value="Unassembled WGS sequence"/>
</dbReference>
<dbReference type="GO" id="GO:0035242">
    <property type="term" value="F:protein-arginine omega-N asymmetric methyltransferase activity"/>
    <property type="evidence" value="ECO:0007669"/>
    <property type="project" value="UniProtKB-EC"/>
</dbReference>
<accession>A0A9W9XHR8</accession>
<gene>
    <name evidence="19" type="ORF">N7539_001962</name>
</gene>
<evidence type="ECO:0000256" key="11">
    <source>
        <dbReference type="ARBA" id="ARBA00022833"/>
    </source>
</evidence>
<comment type="catalytic activity">
    <reaction evidence="13">
        <text>L-arginyl-[protein] + 2 S-adenosyl-L-methionine = N(omega),N(omega)-dimethyl-L-arginyl-[protein] + 2 S-adenosyl-L-homocysteine + 2 H(+)</text>
        <dbReference type="Rhea" id="RHEA:48096"/>
        <dbReference type="Rhea" id="RHEA-COMP:10532"/>
        <dbReference type="Rhea" id="RHEA-COMP:11991"/>
        <dbReference type="ChEBI" id="CHEBI:15378"/>
        <dbReference type="ChEBI" id="CHEBI:29965"/>
        <dbReference type="ChEBI" id="CHEBI:57856"/>
        <dbReference type="ChEBI" id="CHEBI:59789"/>
        <dbReference type="ChEBI" id="CHEBI:61897"/>
        <dbReference type="EC" id="2.1.1.319"/>
    </reaction>
    <physiologicalReaction direction="left-to-right" evidence="13">
        <dbReference type="Rhea" id="RHEA:48097"/>
    </physiologicalReaction>
</comment>
<evidence type="ECO:0000256" key="4">
    <source>
        <dbReference type="ARBA" id="ARBA00022490"/>
    </source>
</evidence>
<dbReference type="InterPro" id="IPR036236">
    <property type="entry name" value="Znf_C2H2_sf"/>
</dbReference>
<keyword evidence="19" id="KW-0689">Ribosomal protein</keyword>
<keyword evidence="4" id="KW-0963">Cytoplasm</keyword>
<dbReference type="SUPFAM" id="SSF53335">
    <property type="entry name" value="S-adenosyl-L-methionine-dependent methyltransferases"/>
    <property type="match status" value="1"/>
</dbReference>
<dbReference type="EC" id="2.1.1.319" evidence="3"/>
<dbReference type="EMBL" id="JAPWDQ010000002">
    <property type="protein sequence ID" value="KAJ5493216.1"/>
    <property type="molecule type" value="Genomic_DNA"/>
</dbReference>
<keyword evidence="20" id="KW-1185">Reference proteome</keyword>
<feature type="compositionally biased region" description="Basic and acidic residues" evidence="17">
    <location>
        <begin position="568"/>
        <end position="599"/>
    </location>
</feature>
<comment type="subcellular location">
    <subcellularLocation>
        <location evidence="2">Cytoplasm</location>
        <location evidence="2">Cytosol</location>
    </subcellularLocation>
    <subcellularLocation>
        <location evidence="1">Nucleus</location>
    </subcellularLocation>
</comment>
<evidence type="ECO:0000256" key="16">
    <source>
        <dbReference type="SAM" id="Coils"/>
    </source>
</evidence>
<dbReference type="InterPro" id="IPR029063">
    <property type="entry name" value="SAM-dependent_MTases_sf"/>
</dbReference>
<feature type="compositionally biased region" description="Basic and acidic residues" evidence="17">
    <location>
        <begin position="792"/>
        <end position="807"/>
    </location>
</feature>
<feature type="compositionally biased region" description="Basic and acidic residues" evidence="17">
    <location>
        <begin position="11"/>
        <end position="23"/>
    </location>
</feature>
<evidence type="ECO:0000256" key="5">
    <source>
        <dbReference type="ARBA" id="ARBA00022553"/>
    </source>
</evidence>
<dbReference type="GO" id="GO:0008270">
    <property type="term" value="F:zinc ion binding"/>
    <property type="evidence" value="ECO:0007669"/>
    <property type="project" value="UniProtKB-KW"/>
</dbReference>
<sequence length="905" mass="102958">MASSMQSTDLPVRDLPADVRSVSDDSDSSNEEGWEDVEPEDESQPVVGLFSNAIFPDLRAMLKECKEKNGFDLVKIQKDLGLDFLDTIKLVNYVRSEAKAGNLSPDVSTKEKFADDAYLKPVLEDDAVLYSLDDITEEQNEQTLPGTEAERKVLELQEELERLQTQFSEYRLAVQKSLDDQLNQEDQKLEPGENSKRPVKDRLEDADADYFTSYSYNTIHESMLKDAIRTDAYRDFVYENKHLFKDKVVLDVGCGTGILSMFCAKAGAKKVISVDNSDIIDRAREIVYDNGLGDVITCIRGKIEEVTLPVEQVDIIISEWMGYALLFEAMFDSVIYARDRYLAPGGLMVPSHATLRVAPYADPDFVASHVSFWKNVYGFKMDAMKMNIHDEALVRHVPTTSIAADSTVFLSLPLHTITVDELTFLKDFKVTLSEDVDALDGWAIWFDIFFMPSADSTVPENVVAADMQKKGYVAFTTGPFGTETHWQQTICLIDYSKQEPQPLKKGQVITGKIGYQKKEQGSRLLDLSIEWQANETIKGVQRWSLHHLLGKKSWNVYNPDNIERVKRDEARAKASEEEAERRTQEVDAERRIRILRGERLSPPPPPTSPSQPRPGQRSKLGPHGRYADSAGQPRKRRRLAGEDDTDRDIRLAKERAAEARDAEDRLAIVSHGAGTDAEAPLLDKTGHINLFPAETGVQKTEKNPEAEAEAADKRKRFEDQYTMRFSNAAGFKEQVGRRPWYSSASQAAVAPDSISGKDVWGNEDPRRKEREKARLSSNDPLAAMKRGVRQLRATEQERKRWREEKQAELQAFDTEERRQARHRRDRLARSEGTLDGFSLDAPAERSSASREKDRSRRHHHDRHRHKSRDSLHRRRHHSSDRSRHTEGSHRHHKSESSRVVSRDNI</sequence>
<dbReference type="InterPro" id="IPR019339">
    <property type="entry name" value="CIR_N_dom"/>
</dbReference>
<dbReference type="Pfam" id="PF13649">
    <property type="entry name" value="Methyltransf_25"/>
    <property type="match status" value="1"/>
</dbReference>
<name>A0A9W9XHR8_9EURO</name>
<feature type="compositionally biased region" description="Basic and acidic residues" evidence="17">
    <location>
        <begin position="879"/>
        <end position="905"/>
    </location>
</feature>
<dbReference type="Gene3D" id="2.70.160.11">
    <property type="entry name" value="Hnrnp arginine n-methyltransferase1"/>
    <property type="match status" value="1"/>
</dbReference>
<reference evidence="19" key="2">
    <citation type="journal article" date="2023" name="IMA Fungus">
        <title>Comparative genomic study of the Penicillium genus elucidates a diverse pangenome and 15 lateral gene transfer events.</title>
        <authorList>
            <person name="Petersen C."/>
            <person name="Sorensen T."/>
            <person name="Nielsen M.R."/>
            <person name="Sondergaard T.E."/>
            <person name="Sorensen J.L."/>
            <person name="Fitzpatrick D.A."/>
            <person name="Frisvad J.C."/>
            <person name="Nielsen K.L."/>
        </authorList>
    </citation>
    <scope>NUCLEOTIDE SEQUENCE</scope>
    <source>
        <strain evidence="19">IBT 30728</strain>
    </source>
</reference>
<feature type="domain" description="CBF1-interacting co-repressor CIR N-terminal" evidence="18">
    <location>
        <begin position="553"/>
        <end position="589"/>
    </location>
</feature>
<dbReference type="GeneID" id="81621814"/>
<evidence type="ECO:0000256" key="15">
    <source>
        <dbReference type="PROSITE-ProRule" id="PRU01015"/>
    </source>
</evidence>
<dbReference type="SMART" id="SM01083">
    <property type="entry name" value="Cir_N"/>
    <property type="match status" value="1"/>
</dbReference>
<organism evidence="19 20">
    <name type="scientific">Penicillium diatomitis</name>
    <dbReference type="NCBI Taxonomy" id="2819901"/>
    <lineage>
        <taxon>Eukaryota</taxon>
        <taxon>Fungi</taxon>
        <taxon>Dikarya</taxon>
        <taxon>Ascomycota</taxon>
        <taxon>Pezizomycotina</taxon>
        <taxon>Eurotiomycetes</taxon>
        <taxon>Eurotiomycetidae</taxon>
        <taxon>Eurotiales</taxon>
        <taxon>Aspergillaceae</taxon>
        <taxon>Penicillium</taxon>
    </lineage>
</organism>
<dbReference type="GO" id="GO:0005829">
    <property type="term" value="C:cytosol"/>
    <property type="evidence" value="ECO:0007669"/>
    <property type="project" value="UniProtKB-SubCell"/>
</dbReference>
<keyword evidence="11" id="KW-0862">Zinc</keyword>
<evidence type="ECO:0000259" key="18">
    <source>
        <dbReference type="SMART" id="SM01083"/>
    </source>
</evidence>
<dbReference type="FunFam" id="2.70.160.11:FF:000016">
    <property type="entry name" value="Protein arginine methyltransferase RmtB"/>
    <property type="match status" value="1"/>
</dbReference>
<feature type="compositionally biased region" description="Basic and acidic residues" evidence="17">
    <location>
        <begin position="185"/>
        <end position="202"/>
    </location>
</feature>
<evidence type="ECO:0000256" key="10">
    <source>
        <dbReference type="ARBA" id="ARBA00022771"/>
    </source>
</evidence>
<dbReference type="PANTHER" id="PTHR11006:SF116">
    <property type="entry name" value="PROTEIN METHYLTRANSFERASE"/>
    <property type="match status" value="1"/>
</dbReference>
<dbReference type="InterPro" id="IPR041698">
    <property type="entry name" value="Methyltransf_25"/>
</dbReference>
<dbReference type="SUPFAM" id="SSF57667">
    <property type="entry name" value="beta-beta-alpha zinc fingers"/>
    <property type="match status" value="1"/>
</dbReference>
<keyword evidence="9" id="KW-0479">Metal-binding</keyword>
<evidence type="ECO:0000256" key="8">
    <source>
        <dbReference type="ARBA" id="ARBA00022691"/>
    </source>
</evidence>
<keyword evidence="5" id="KW-0597">Phosphoprotein</keyword>
<protein>
    <recommendedName>
        <fullName evidence="3">type I protein arginine methyltransferase</fullName>
        <ecNumber evidence="3">2.1.1.319</ecNumber>
    </recommendedName>
</protein>